<dbReference type="OrthoDB" id="9807419at2"/>
<reference evidence="11" key="1">
    <citation type="submission" date="2016-02" db="EMBL/GenBank/DDBJ databases">
        <title>Halorhodospira halochloris DSM-1059 complete genome, version 2.</title>
        <authorList>
            <person name="Tsukatani Y."/>
        </authorList>
    </citation>
    <scope>NUCLEOTIDE SEQUENCE</scope>
    <source>
        <strain evidence="11">DSM 1059</strain>
    </source>
</reference>
<dbReference type="RefSeq" id="WP_096410207.1">
    <property type="nucleotide sequence ID" value="NZ_AP017372.2"/>
</dbReference>
<gene>
    <name evidence="8 11" type="primary">rplX</name>
    <name evidence="11" type="ORF">HH1059_22150</name>
</gene>
<dbReference type="InterPro" id="IPR003256">
    <property type="entry name" value="Ribosomal_uL24"/>
</dbReference>
<feature type="domain" description="KOW" evidence="10">
    <location>
        <begin position="3"/>
        <end position="30"/>
    </location>
</feature>
<accession>A0A0X8XC06</accession>
<keyword evidence="12" id="KW-1185">Reference proteome</keyword>
<evidence type="ECO:0000256" key="8">
    <source>
        <dbReference type="HAMAP-Rule" id="MF_01326"/>
    </source>
</evidence>
<evidence type="ECO:0000256" key="6">
    <source>
        <dbReference type="ARBA" id="ARBA00035206"/>
    </source>
</evidence>
<keyword evidence="5 8" id="KW-0687">Ribonucleoprotein</keyword>
<dbReference type="Gene3D" id="2.30.30.30">
    <property type="match status" value="1"/>
</dbReference>
<dbReference type="FunFam" id="2.30.30.30:FF:000004">
    <property type="entry name" value="50S ribosomal protein L24"/>
    <property type="match status" value="1"/>
</dbReference>
<dbReference type="InterPro" id="IPR005825">
    <property type="entry name" value="Ribosomal_uL24_CS"/>
</dbReference>
<dbReference type="PROSITE" id="PS01108">
    <property type="entry name" value="RIBOSOMAL_L24"/>
    <property type="match status" value="1"/>
</dbReference>
<dbReference type="InterPro" id="IPR014722">
    <property type="entry name" value="Rib_uL2_dom2"/>
</dbReference>
<dbReference type="GO" id="GO:0006412">
    <property type="term" value="P:translation"/>
    <property type="evidence" value="ECO:0007669"/>
    <property type="project" value="UniProtKB-UniRule"/>
</dbReference>
<evidence type="ECO:0000259" key="10">
    <source>
        <dbReference type="SMART" id="SM00739"/>
    </source>
</evidence>
<evidence type="ECO:0000256" key="4">
    <source>
        <dbReference type="ARBA" id="ARBA00022980"/>
    </source>
</evidence>
<evidence type="ECO:0000256" key="1">
    <source>
        <dbReference type="ARBA" id="ARBA00010618"/>
    </source>
</evidence>
<comment type="similarity">
    <text evidence="1 8 9">Belongs to the universal ribosomal protein uL24 family.</text>
</comment>
<comment type="subunit">
    <text evidence="8">Part of the 50S ribosomal subunit.</text>
</comment>
<evidence type="ECO:0000256" key="9">
    <source>
        <dbReference type="RuleBase" id="RU003477"/>
    </source>
</evidence>
<dbReference type="SMART" id="SM00739">
    <property type="entry name" value="KOW"/>
    <property type="match status" value="1"/>
</dbReference>
<dbReference type="KEGG" id="hhk:HH1059_22150"/>
<organism evidence="11 12">
    <name type="scientific">Halorhodospira halochloris</name>
    <name type="common">Ectothiorhodospira halochloris</name>
    <dbReference type="NCBI Taxonomy" id="1052"/>
    <lineage>
        <taxon>Bacteria</taxon>
        <taxon>Pseudomonadati</taxon>
        <taxon>Pseudomonadota</taxon>
        <taxon>Gammaproteobacteria</taxon>
        <taxon>Chromatiales</taxon>
        <taxon>Ectothiorhodospiraceae</taxon>
        <taxon>Halorhodospira</taxon>
    </lineage>
</organism>
<dbReference type="SUPFAM" id="SSF50104">
    <property type="entry name" value="Translation proteins SH3-like domain"/>
    <property type="match status" value="1"/>
</dbReference>
<dbReference type="Pfam" id="PF00467">
    <property type="entry name" value="KOW"/>
    <property type="match status" value="1"/>
</dbReference>
<dbReference type="CDD" id="cd06089">
    <property type="entry name" value="KOW_RPL26"/>
    <property type="match status" value="1"/>
</dbReference>
<dbReference type="AlphaFoldDB" id="A0A0X8XC06"/>
<evidence type="ECO:0000256" key="3">
    <source>
        <dbReference type="ARBA" id="ARBA00022884"/>
    </source>
</evidence>
<evidence type="ECO:0000256" key="5">
    <source>
        <dbReference type="ARBA" id="ARBA00023274"/>
    </source>
</evidence>
<dbReference type="InterPro" id="IPR057264">
    <property type="entry name" value="Ribosomal_uL24_C"/>
</dbReference>
<dbReference type="GO" id="GO:0019843">
    <property type="term" value="F:rRNA binding"/>
    <property type="evidence" value="ECO:0007669"/>
    <property type="project" value="UniProtKB-UniRule"/>
</dbReference>
<keyword evidence="3 8" id="KW-0694">RNA-binding</keyword>
<name>A0A0X8XC06_HALHR</name>
<evidence type="ECO:0000313" key="12">
    <source>
        <dbReference type="Proteomes" id="UP000218890"/>
    </source>
</evidence>
<dbReference type="Pfam" id="PF17136">
    <property type="entry name" value="ribosomal_L24"/>
    <property type="match status" value="1"/>
</dbReference>
<comment type="function">
    <text evidence="7 8">One of the proteins that surrounds the polypeptide exit tunnel on the outside of the subunit.</text>
</comment>
<comment type="function">
    <text evidence="8">One of two assembly initiator proteins, it binds directly to the 5'-end of the 23S rRNA, where it nucleates assembly of the 50S subunit.</text>
</comment>
<dbReference type="InterPro" id="IPR005824">
    <property type="entry name" value="KOW"/>
</dbReference>
<dbReference type="GO" id="GO:1990904">
    <property type="term" value="C:ribonucleoprotein complex"/>
    <property type="evidence" value="ECO:0007669"/>
    <property type="project" value="UniProtKB-KW"/>
</dbReference>
<proteinExistence type="inferred from homology"/>
<dbReference type="InterPro" id="IPR008991">
    <property type="entry name" value="Translation_prot_SH3-like_sf"/>
</dbReference>
<dbReference type="Proteomes" id="UP000218890">
    <property type="component" value="Chromosome"/>
</dbReference>
<protein>
    <recommendedName>
        <fullName evidence="6 8">Large ribosomal subunit protein uL24</fullName>
    </recommendedName>
</protein>
<dbReference type="EMBL" id="AP017372">
    <property type="protein sequence ID" value="BAU58923.2"/>
    <property type="molecule type" value="Genomic_DNA"/>
</dbReference>
<keyword evidence="2 8" id="KW-0699">rRNA-binding</keyword>
<evidence type="ECO:0000313" key="11">
    <source>
        <dbReference type="EMBL" id="BAU58923.2"/>
    </source>
</evidence>
<dbReference type="InterPro" id="IPR041988">
    <property type="entry name" value="Ribosomal_uL24_KOW"/>
</dbReference>
<dbReference type="NCBIfam" id="TIGR01079">
    <property type="entry name" value="rplX_bact"/>
    <property type="match status" value="1"/>
</dbReference>
<dbReference type="GO" id="GO:0003735">
    <property type="term" value="F:structural constituent of ribosome"/>
    <property type="evidence" value="ECO:0007669"/>
    <property type="project" value="InterPro"/>
</dbReference>
<sequence length="105" mass="12039">MRKIRKGDEVVVIAGKDRGRRGRVSRVFPDQDKVVVDNVNMVKRHRRGNPMQGSSGGIIEQEAPIHISNVAIYNPETDKPDRVGIRWDDDRKVRYFKSNQQLVDA</sequence>
<keyword evidence="4 8" id="KW-0689">Ribosomal protein</keyword>
<dbReference type="PANTHER" id="PTHR12903">
    <property type="entry name" value="MITOCHONDRIAL RIBOSOMAL PROTEIN L24"/>
    <property type="match status" value="1"/>
</dbReference>
<evidence type="ECO:0000256" key="7">
    <source>
        <dbReference type="ARBA" id="ARBA00058688"/>
    </source>
</evidence>
<evidence type="ECO:0000256" key="2">
    <source>
        <dbReference type="ARBA" id="ARBA00022730"/>
    </source>
</evidence>
<dbReference type="GO" id="GO:0005840">
    <property type="term" value="C:ribosome"/>
    <property type="evidence" value="ECO:0007669"/>
    <property type="project" value="UniProtKB-KW"/>
</dbReference>
<dbReference type="HAMAP" id="MF_01326_B">
    <property type="entry name" value="Ribosomal_uL24_B"/>
    <property type="match status" value="1"/>
</dbReference>